<evidence type="ECO:0000256" key="1">
    <source>
        <dbReference type="SAM" id="Phobius"/>
    </source>
</evidence>
<proteinExistence type="predicted"/>
<accession>A0ABD3QUE5</accession>
<dbReference type="Proteomes" id="UP001516023">
    <property type="component" value="Unassembled WGS sequence"/>
</dbReference>
<evidence type="ECO:0000313" key="2">
    <source>
        <dbReference type="EMBL" id="KAL3803855.1"/>
    </source>
</evidence>
<reference evidence="2 3" key="1">
    <citation type="journal article" date="2020" name="G3 (Bethesda)">
        <title>Improved Reference Genome for Cyclotella cryptica CCMP332, a Model for Cell Wall Morphogenesis, Salinity Adaptation, and Lipid Production in Diatoms (Bacillariophyta).</title>
        <authorList>
            <person name="Roberts W.R."/>
            <person name="Downey K.M."/>
            <person name="Ruck E.C."/>
            <person name="Traller J.C."/>
            <person name="Alverson A.J."/>
        </authorList>
    </citation>
    <scope>NUCLEOTIDE SEQUENCE [LARGE SCALE GENOMIC DNA]</scope>
    <source>
        <strain evidence="2 3">CCMP332</strain>
    </source>
</reference>
<name>A0ABD3QUE5_9STRA</name>
<keyword evidence="1" id="KW-1133">Transmembrane helix</keyword>
<dbReference type="EMBL" id="JABMIG020000011">
    <property type="protein sequence ID" value="KAL3803855.1"/>
    <property type="molecule type" value="Genomic_DNA"/>
</dbReference>
<keyword evidence="3" id="KW-1185">Reference proteome</keyword>
<dbReference type="AlphaFoldDB" id="A0ABD3QUE5"/>
<sequence length="494" mass="55886">MTTNDCKLHIRTFFVAVLLILSASWRLYDEIIATKNNLRTIEPIRQYIHSPSYSRFTPPKNCLLTQQYPKHFVNYTAPFIPPSQWMEGEGDIYSGMWWQSIDSMMGTNYSKLGFLEAVSLKSFQNNERVIQTVDWLDLAVEHLSKYVKYFARFSSTEDVSTAVEDRVAELLEAYIKRTSCREDTISSSFQSAIPSTIAILPLRVTSLENQYDVRFLRLQLTATLASLWAAGFPRAVVVGVSHNESVVSKEAFGLLKAHLKTSFMELQYVQLDTNDLALVPKAALANFQKIIAVTKSSKDSRANNAEIADWLGNDNPSKWKYIYFTEPDLILHLRPEAIRSLSIELEKNHILNAHRLQPLPHMKQFSDIVGHVAFSHPKAASKFRNKVLPDQASFAALHPLDPSSGDVCCDQGKFYPSHLDDPTSPAKKGRNCWLWEFCGFLGNANASDWNAVVKRHNLLVLHPLLLLDRGTRIPLVHHGQRVCTPRRDGAVCLG</sequence>
<evidence type="ECO:0000313" key="3">
    <source>
        <dbReference type="Proteomes" id="UP001516023"/>
    </source>
</evidence>
<organism evidence="2 3">
    <name type="scientific">Cyclotella cryptica</name>
    <dbReference type="NCBI Taxonomy" id="29204"/>
    <lineage>
        <taxon>Eukaryota</taxon>
        <taxon>Sar</taxon>
        <taxon>Stramenopiles</taxon>
        <taxon>Ochrophyta</taxon>
        <taxon>Bacillariophyta</taxon>
        <taxon>Coscinodiscophyceae</taxon>
        <taxon>Thalassiosirophycidae</taxon>
        <taxon>Stephanodiscales</taxon>
        <taxon>Stephanodiscaceae</taxon>
        <taxon>Cyclotella</taxon>
    </lineage>
</organism>
<gene>
    <name evidence="2" type="ORF">HJC23_004017</name>
</gene>
<keyword evidence="1" id="KW-0812">Transmembrane</keyword>
<keyword evidence="1" id="KW-0472">Membrane</keyword>
<comment type="caution">
    <text evidence="2">The sequence shown here is derived from an EMBL/GenBank/DDBJ whole genome shotgun (WGS) entry which is preliminary data.</text>
</comment>
<feature type="transmembrane region" description="Helical" evidence="1">
    <location>
        <begin position="12"/>
        <end position="28"/>
    </location>
</feature>
<protein>
    <submittedName>
        <fullName evidence="2">Uncharacterized protein</fullName>
    </submittedName>
</protein>